<proteinExistence type="predicted"/>
<organism evidence="2">
    <name type="scientific">Oryza sativa subsp. japonica</name>
    <name type="common">Rice</name>
    <dbReference type="NCBI Taxonomy" id="39947"/>
    <lineage>
        <taxon>Eukaryota</taxon>
        <taxon>Viridiplantae</taxon>
        <taxon>Streptophyta</taxon>
        <taxon>Embryophyta</taxon>
        <taxon>Tracheophyta</taxon>
        <taxon>Spermatophyta</taxon>
        <taxon>Magnoliopsida</taxon>
        <taxon>Liliopsida</taxon>
        <taxon>Poales</taxon>
        <taxon>Poaceae</taxon>
        <taxon>BOP clade</taxon>
        <taxon>Oryzoideae</taxon>
        <taxon>Oryzeae</taxon>
        <taxon>Oryzinae</taxon>
        <taxon>Oryza</taxon>
        <taxon>Oryza sativa</taxon>
    </lineage>
</organism>
<reference evidence="2" key="3">
    <citation type="submission" date="2006-01" db="EMBL/GenBank/DDBJ databases">
        <authorList>
            <person name="Buell R."/>
        </authorList>
    </citation>
    <scope>NUCLEOTIDE SEQUENCE</scope>
</reference>
<dbReference type="AlphaFoldDB" id="Q2QVR8"/>
<feature type="region of interest" description="Disordered" evidence="1">
    <location>
        <begin position="1"/>
        <end position="32"/>
    </location>
</feature>
<feature type="compositionally biased region" description="Polar residues" evidence="1">
    <location>
        <begin position="7"/>
        <end position="16"/>
    </location>
</feature>
<accession>Q2QVR8</accession>
<dbReference type="EMBL" id="DP000011">
    <property type="protein sequence ID" value="ABA96241.1"/>
    <property type="molecule type" value="Genomic_DNA"/>
</dbReference>
<dbReference type="PANTHER" id="PTHR33018:SF30">
    <property type="entry name" value="OS02G0502850 PROTEIN"/>
    <property type="match status" value="1"/>
</dbReference>
<gene>
    <name evidence="2" type="ordered locus">LOC_Os12g11880</name>
</gene>
<reference evidence="2" key="2">
    <citation type="submission" date="2005-04" db="EMBL/GenBank/DDBJ databases">
        <authorList>
            <person name="Buell C.R."/>
            <person name="Wing R.A."/>
            <person name="McCombie W.A."/>
            <person name="Ouyang S."/>
        </authorList>
    </citation>
    <scope>NUCLEOTIDE SEQUENCE</scope>
</reference>
<feature type="compositionally biased region" description="Polar residues" evidence="1">
    <location>
        <begin position="23"/>
        <end position="32"/>
    </location>
</feature>
<dbReference type="PANTHER" id="PTHR33018">
    <property type="entry name" value="OS10G0338966 PROTEIN-RELATED"/>
    <property type="match status" value="1"/>
</dbReference>
<protein>
    <submittedName>
        <fullName evidence="2">Uncharacterized protein</fullName>
    </submittedName>
</protein>
<name>Q2QVR8_ORYSJ</name>
<sequence length="170" mass="19800">MSEQRETSVSARTSGAASERNPRAQNRLPTTRQVITKVDASSRPMAPRNVVSRWSNCCEPVARDQFGILHKDIIKVTEDEKERAWTALVAWFGYPAEEARLKQKALQKKGKTWKNFKWKFVSEYIIPPGNRTPFKDYPQITENVWEEFCELKNTQDFTDSSHRYLSIIIY</sequence>
<evidence type="ECO:0000313" key="2">
    <source>
        <dbReference type="EMBL" id="ABA96241.1"/>
    </source>
</evidence>
<reference evidence="2" key="1">
    <citation type="journal article" date="2005" name="BMC Biol.">
        <title>The sequence of rice chromosomes 11 and 12, rich in disease resistance genes and recent gene duplications.</title>
        <authorList>
            <consortium name="The rice chromosomes 11 and 12 sequencing consortia"/>
        </authorList>
    </citation>
    <scope>NUCLEOTIDE SEQUENCE [LARGE SCALE GENOMIC DNA]</scope>
</reference>
<evidence type="ECO:0000256" key="1">
    <source>
        <dbReference type="SAM" id="MobiDB-lite"/>
    </source>
</evidence>